<dbReference type="AlphaFoldDB" id="A0A7I8KBA6"/>
<reference evidence="1" key="1">
    <citation type="submission" date="2020-02" db="EMBL/GenBank/DDBJ databases">
        <authorList>
            <person name="Scholz U."/>
            <person name="Mascher M."/>
            <person name="Fiebig A."/>
        </authorList>
    </citation>
    <scope>NUCLEOTIDE SEQUENCE</scope>
</reference>
<proteinExistence type="predicted"/>
<name>A0A7I8KBA6_SPIIN</name>
<keyword evidence="2" id="KW-1185">Reference proteome</keyword>
<sequence>MNFSRVDGIINWGISIRHSRKYEMFLENVRNREINYRNLAAKGSKAVQRAKKELEDEISRLLPKFQRKYSEEDGKLSVKN</sequence>
<dbReference type="EMBL" id="LR746267">
    <property type="protein sequence ID" value="CAA7395050.1"/>
    <property type="molecule type" value="Genomic_DNA"/>
</dbReference>
<gene>
    <name evidence="1" type="ORF">SI8410_04005711</name>
</gene>
<evidence type="ECO:0000313" key="2">
    <source>
        <dbReference type="Proteomes" id="UP000663760"/>
    </source>
</evidence>
<protein>
    <submittedName>
        <fullName evidence="1">Uncharacterized protein</fullName>
    </submittedName>
</protein>
<dbReference type="Proteomes" id="UP000663760">
    <property type="component" value="Chromosome 4"/>
</dbReference>
<evidence type="ECO:0000313" key="1">
    <source>
        <dbReference type="EMBL" id="CAA7395050.1"/>
    </source>
</evidence>
<accession>A0A7I8KBA6</accession>
<organism evidence="1 2">
    <name type="scientific">Spirodela intermedia</name>
    <name type="common">Intermediate duckweed</name>
    <dbReference type="NCBI Taxonomy" id="51605"/>
    <lineage>
        <taxon>Eukaryota</taxon>
        <taxon>Viridiplantae</taxon>
        <taxon>Streptophyta</taxon>
        <taxon>Embryophyta</taxon>
        <taxon>Tracheophyta</taxon>
        <taxon>Spermatophyta</taxon>
        <taxon>Magnoliopsida</taxon>
        <taxon>Liliopsida</taxon>
        <taxon>Araceae</taxon>
        <taxon>Lemnoideae</taxon>
        <taxon>Spirodela</taxon>
    </lineage>
</organism>